<evidence type="ECO:0000313" key="7">
    <source>
        <dbReference type="EMBL" id="KNC78338.1"/>
    </source>
</evidence>
<dbReference type="Pfam" id="PF04577">
    <property type="entry name" value="Glyco_transf_61"/>
    <property type="match status" value="1"/>
</dbReference>
<dbReference type="eggNOG" id="KOG4698">
    <property type="taxonomic scope" value="Eukaryota"/>
</dbReference>
<sequence length="636" mass="71383">MGTVAMWLGRDKDRLLSLVTLITVCYIAYTYVFQDQPLSHIARIDAERPNNSPKEGLSYRTDADSGNGGVELLSTTKHALTADAKLASERLSEESRSQSGGKDSQIKAVAHADEEGEPGMNRNLGNDAELNTQQSAMVVDHTKDPAYIKALFEPTVIAHGEQLDKDCATEVDWGLVEDSRKRLRELCVPRKGDTYLEDKDIMGSMEKSHIRCTSPGQGHALKPLRMCEMRNVAVDWTKMARPIRAKPEEPTKVNTDIRDQHLPLDWKTSPAFTMKPGVLSADCELDTDHGNQTLGLLVGLDKNQGGKAAQLIRATSLKGKNFVKANTYELSMGDVCTEINTVPHTLMTVARRDDHCPFFAFSVLLNAFWTTQVFNLDAREVQIMFLDRGHNSDLELPLNDMWQAFFPNHDILFDGRHVEDKERPGISCYKHLISLPSEYEGPIMNHLSNGQKCKDSNLVKDFRTAMLKTMQIKDPRETTERKKLSFIVRRDVVGDESTGKSERKVFRKFANEVAVIAALEQHAQKHAYDLSVVDLADIPLAEQARMFHDADVVIAFHGAGLVQTLFMGAGQTLIEIMEQPRHRYSFQAICGYVGAGYRILRTSGAIDVQEYTVDPDMLLEEIDKVMYPVPKKYRLL</sequence>
<dbReference type="AlphaFoldDB" id="A0A0L0FQQ0"/>
<proteinExistence type="predicted"/>
<dbReference type="PANTHER" id="PTHR20961">
    <property type="entry name" value="GLYCOSYLTRANSFERASE"/>
    <property type="match status" value="1"/>
</dbReference>
<dbReference type="EMBL" id="KQ242508">
    <property type="protein sequence ID" value="KNC78338.1"/>
    <property type="molecule type" value="Genomic_DNA"/>
</dbReference>
<evidence type="ECO:0000256" key="1">
    <source>
        <dbReference type="ARBA" id="ARBA00022676"/>
    </source>
</evidence>
<reference evidence="7 8" key="1">
    <citation type="submission" date="2011-02" db="EMBL/GenBank/DDBJ databases">
        <title>The Genome Sequence of Sphaeroforma arctica JP610.</title>
        <authorList>
            <consortium name="The Broad Institute Genome Sequencing Platform"/>
            <person name="Russ C."/>
            <person name="Cuomo C."/>
            <person name="Young S.K."/>
            <person name="Zeng Q."/>
            <person name="Gargeya S."/>
            <person name="Alvarado L."/>
            <person name="Berlin A."/>
            <person name="Chapman S.B."/>
            <person name="Chen Z."/>
            <person name="Freedman E."/>
            <person name="Gellesch M."/>
            <person name="Goldberg J."/>
            <person name="Griggs A."/>
            <person name="Gujja S."/>
            <person name="Heilman E."/>
            <person name="Heiman D."/>
            <person name="Howarth C."/>
            <person name="Mehta T."/>
            <person name="Neiman D."/>
            <person name="Pearson M."/>
            <person name="Roberts A."/>
            <person name="Saif S."/>
            <person name="Shea T."/>
            <person name="Shenoy N."/>
            <person name="Sisk P."/>
            <person name="Stolte C."/>
            <person name="Sykes S."/>
            <person name="White J."/>
            <person name="Yandava C."/>
            <person name="Burger G."/>
            <person name="Gray M.W."/>
            <person name="Holland P.W.H."/>
            <person name="King N."/>
            <person name="Lang F.B.F."/>
            <person name="Roger A.J."/>
            <person name="Ruiz-Trillo I."/>
            <person name="Haas B."/>
            <person name="Nusbaum C."/>
            <person name="Birren B."/>
        </authorList>
    </citation>
    <scope>NUCLEOTIDE SEQUENCE [LARGE SCALE GENOMIC DNA]</scope>
    <source>
        <strain evidence="7 8">JP610</strain>
    </source>
</reference>
<dbReference type="GO" id="GO:0016757">
    <property type="term" value="F:glycosyltransferase activity"/>
    <property type="evidence" value="ECO:0007669"/>
    <property type="project" value="UniProtKB-KW"/>
</dbReference>
<evidence type="ECO:0000256" key="4">
    <source>
        <dbReference type="SAM" id="MobiDB-lite"/>
    </source>
</evidence>
<keyword evidence="5" id="KW-1133">Transmembrane helix</keyword>
<keyword evidence="5" id="KW-0812">Transmembrane</keyword>
<dbReference type="OrthoDB" id="1892506at2759"/>
<keyword evidence="8" id="KW-1185">Reference proteome</keyword>
<feature type="region of interest" description="Disordered" evidence="4">
    <location>
        <begin position="87"/>
        <end position="127"/>
    </location>
</feature>
<evidence type="ECO:0000313" key="8">
    <source>
        <dbReference type="Proteomes" id="UP000054560"/>
    </source>
</evidence>
<feature type="compositionally biased region" description="Basic and acidic residues" evidence="4">
    <location>
        <begin position="87"/>
        <end position="96"/>
    </location>
</feature>
<dbReference type="Proteomes" id="UP000054560">
    <property type="component" value="Unassembled WGS sequence"/>
</dbReference>
<keyword evidence="3" id="KW-0325">Glycoprotein</keyword>
<feature type="domain" description="Glycosyltransferase 61 catalytic" evidence="6">
    <location>
        <begin position="460"/>
        <end position="573"/>
    </location>
</feature>
<dbReference type="RefSeq" id="XP_014152240.1">
    <property type="nucleotide sequence ID" value="XM_014296765.1"/>
</dbReference>
<name>A0A0L0FQQ0_9EUKA</name>
<keyword evidence="5" id="KW-0472">Membrane</keyword>
<dbReference type="STRING" id="667725.A0A0L0FQQ0"/>
<evidence type="ECO:0000256" key="3">
    <source>
        <dbReference type="ARBA" id="ARBA00023180"/>
    </source>
</evidence>
<evidence type="ECO:0000256" key="5">
    <source>
        <dbReference type="SAM" id="Phobius"/>
    </source>
</evidence>
<gene>
    <name evidence="7" type="ORF">SARC_09222</name>
</gene>
<evidence type="ECO:0000259" key="6">
    <source>
        <dbReference type="Pfam" id="PF04577"/>
    </source>
</evidence>
<evidence type="ECO:0000256" key="2">
    <source>
        <dbReference type="ARBA" id="ARBA00022679"/>
    </source>
</evidence>
<dbReference type="GeneID" id="25909726"/>
<feature type="transmembrane region" description="Helical" evidence="5">
    <location>
        <begin position="15"/>
        <end position="33"/>
    </location>
</feature>
<keyword evidence="2" id="KW-0808">Transferase</keyword>
<accession>A0A0L0FQQ0</accession>
<feature type="region of interest" description="Disordered" evidence="4">
    <location>
        <begin position="44"/>
        <end position="71"/>
    </location>
</feature>
<dbReference type="InterPro" id="IPR049625">
    <property type="entry name" value="Glyco_transf_61_cat"/>
</dbReference>
<organism evidence="7 8">
    <name type="scientific">Sphaeroforma arctica JP610</name>
    <dbReference type="NCBI Taxonomy" id="667725"/>
    <lineage>
        <taxon>Eukaryota</taxon>
        <taxon>Ichthyosporea</taxon>
        <taxon>Ichthyophonida</taxon>
        <taxon>Sphaeroforma</taxon>
    </lineage>
</organism>
<dbReference type="InterPro" id="IPR007657">
    <property type="entry name" value="Glycosyltransferase_61"/>
</dbReference>
<keyword evidence="1" id="KW-0328">Glycosyltransferase</keyword>
<protein>
    <recommendedName>
        <fullName evidence="6">Glycosyltransferase 61 catalytic domain-containing protein</fullName>
    </recommendedName>
</protein>